<keyword evidence="5" id="KW-0449">Lipoprotein</keyword>
<keyword evidence="1" id="KW-1003">Cell membrane</keyword>
<feature type="region of interest" description="Disordered" evidence="6">
    <location>
        <begin position="27"/>
        <end position="59"/>
    </location>
</feature>
<evidence type="ECO:0000256" key="4">
    <source>
        <dbReference type="ARBA" id="ARBA00023139"/>
    </source>
</evidence>
<dbReference type="OrthoDB" id="9782846at2"/>
<feature type="chain" id="PRO_5040783144" evidence="7">
    <location>
        <begin position="23"/>
        <end position="455"/>
    </location>
</feature>
<evidence type="ECO:0000256" key="2">
    <source>
        <dbReference type="ARBA" id="ARBA00022729"/>
    </source>
</evidence>
<dbReference type="CDD" id="cd13585">
    <property type="entry name" value="PBP2_TMBP_like"/>
    <property type="match status" value="1"/>
</dbReference>
<evidence type="ECO:0000313" key="8">
    <source>
        <dbReference type="EMBL" id="EXX88735.1"/>
    </source>
</evidence>
<comment type="caution">
    <text evidence="8">The sequence shown here is derived from an EMBL/GenBank/DDBJ whole genome shotgun (WGS) entry which is preliminary data.</text>
</comment>
<dbReference type="InterPro" id="IPR050490">
    <property type="entry name" value="Bact_solute-bd_prot1"/>
</dbReference>
<dbReference type="EMBL" id="JFHU01000117">
    <property type="protein sequence ID" value="EXX88735.1"/>
    <property type="molecule type" value="Genomic_DNA"/>
</dbReference>
<gene>
    <name evidence="8" type="ORF">BG53_01345</name>
</gene>
<keyword evidence="3" id="KW-0472">Membrane</keyword>
<dbReference type="Pfam" id="PF01547">
    <property type="entry name" value="SBP_bac_1"/>
    <property type="match status" value="1"/>
</dbReference>
<dbReference type="PANTHER" id="PTHR43649">
    <property type="entry name" value="ARABINOSE-BINDING PROTEIN-RELATED"/>
    <property type="match status" value="1"/>
</dbReference>
<feature type="compositionally biased region" description="Basic and acidic residues" evidence="6">
    <location>
        <begin position="47"/>
        <end position="59"/>
    </location>
</feature>
<evidence type="ECO:0000256" key="3">
    <source>
        <dbReference type="ARBA" id="ARBA00023136"/>
    </source>
</evidence>
<dbReference type="PANTHER" id="PTHR43649:SF33">
    <property type="entry name" value="POLYGALACTURONAN_RHAMNOGALACTURONAN-BINDING PROTEIN YTCQ"/>
    <property type="match status" value="1"/>
</dbReference>
<evidence type="ECO:0000256" key="7">
    <source>
        <dbReference type="SAM" id="SignalP"/>
    </source>
</evidence>
<protein>
    <submittedName>
        <fullName evidence="8">Sugar ABC transporter substrate-binding protein</fullName>
    </submittedName>
</protein>
<dbReference type="RefSeq" id="WP_144340798.1">
    <property type="nucleotide sequence ID" value="NZ_KK082178.1"/>
</dbReference>
<evidence type="ECO:0000256" key="6">
    <source>
        <dbReference type="SAM" id="MobiDB-lite"/>
    </source>
</evidence>
<dbReference type="AlphaFoldDB" id="A0A9W5W756"/>
<evidence type="ECO:0000256" key="1">
    <source>
        <dbReference type="ARBA" id="ARBA00022475"/>
    </source>
</evidence>
<feature type="signal peptide" evidence="7">
    <location>
        <begin position="1"/>
        <end position="22"/>
    </location>
</feature>
<proteinExistence type="predicted"/>
<keyword evidence="4" id="KW-0564">Palmitate</keyword>
<dbReference type="Gene3D" id="3.40.190.10">
    <property type="entry name" value="Periplasmic binding protein-like II"/>
    <property type="match status" value="1"/>
</dbReference>
<accession>A0A9W5W756</accession>
<evidence type="ECO:0000256" key="5">
    <source>
        <dbReference type="ARBA" id="ARBA00023288"/>
    </source>
</evidence>
<name>A0A9W5W756_9BACL</name>
<dbReference type="Proteomes" id="UP000053750">
    <property type="component" value="Unassembled WGS sequence"/>
</dbReference>
<reference evidence="8 9" key="1">
    <citation type="submission" date="2014-02" db="EMBL/GenBank/DDBJ databases">
        <title>Genome sequence of Paenibacillus darwinianus reveals adaptive mechanisms for survival in Antarctic soils.</title>
        <authorList>
            <person name="Dsouza M."/>
            <person name="Taylor M.W."/>
            <person name="Turner S.J."/>
            <person name="Aislabie J."/>
        </authorList>
    </citation>
    <scope>NUCLEOTIDE SEQUENCE [LARGE SCALE GENOMIC DNA]</scope>
    <source>
        <strain evidence="8 9">CE1</strain>
    </source>
</reference>
<dbReference type="PROSITE" id="PS51257">
    <property type="entry name" value="PROKAR_LIPOPROTEIN"/>
    <property type="match status" value="1"/>
</dbReference>
<dbReference type="SUPFAM" id="SSF53850">
    <property type="entry name" value="Periplasmic binding protein-like II"/>
    <property type="match status" value="1"/>
</dbReference>
<sequence>MTKKSRIWSVLILIAVMLVVTACGGNNGAKQPSNANTPADTTAANEGNKEKDPAAEPKQDPVTLKFMQYTASGSQEETLDAMVKAFEAANPAIKVNVEVVDYANYYTKLNTQIASGDGPDVFEVGYENFASYAAKNTLKDLTSVIAADTSFKPESFQGLAYDAFNYGGKQYGVVESFSAVVLYYNKDLFDKYQVEYPTADWTWKEELAAAKKMTDPKNGVWGTYAPIQFYEFYKTIAQNGGGIWTADNKPNVNSKENIEALNWMLGKASKEKVSPPLNDDTFSQPDADLNAFMAGKLAMLRAGTWNFGRFAEAPFKWDIALEPGNTQKAHHFFADGLVVAGTTKNEEAAWKFIKFMSSDPAAVSLRIEKGWSTPAVSDDAVMQAYYDQKPPESKKIMLEALDSLVLPPVGPIPDQWGDLQKAIGDELEKAKLKPDYTAEQALNAAQKNVEKLLGK</sequence>
<organism evidence="8 9">
    <name type="scientific">Paenibacillus darwinianus</name>
    <dbReference type="NCBI Taxonomy" id="1380763"/>
    <lineage>
        <taxon>Bacteria</taxon>
        <taxon>Bacillati</taxon>
        <taxon>Bacillota</taxon>
        <taxon>Bacilli</taxon>
        <taxon>Bacillales</taxon>
        <taxon>Paenibacillaceae</taxon>
        <taxon>Paenibacillus</taxon>
    </lineage>
</organism>
<feature type="compositionally biased region" description="Low complexity" evidence="6">
    <location>
        <begin position="34"/>
        <end position="45"/>
    </location>
</feature>
<keyword evidence="2 7" id="KW-0732">Signal</keyword>
<dbReference type="InterPro" id="IPR006059">
    <property type="entry name" value="SBP"/>
</dbReference>
<keyword evidence="9" id="KW-1185">Reference proteome</keyword>
<evidence type="ECO:0000313" key="9">
    <source>
        <dbReference type="Proteomes" id="UP000053750"/>
    </source>
</evidence>